<accession>A8I7V5</accession>
<dbReference type="InterPro" id="IPR001091">
    <property type="entry name" value="RM_Methyltransferase"/>
</dbReference>
<reference evidence="7 8" key="6">
    <citation type="journal article" date="2011" name="Appl. Environ. Microbiol.">
        <title>Involvement of the azorhizobial chromosome partition gene (parA) in the onset of bacteroid differentiation during Sesbania rostrata stem nodule development.</title>
        <authorList>
            <person name="Liu CT."/>
            <person name="Lee KB."/>
            <person name="Wang YS."/>
            <person name="Peng MH."/>
            <person name="Lee KT."/>
            <person name="Suzuki S."/>
            <person name="Suzuki T."/>
            <person name="Oyaizu H."/>
        </authorList>
    </citation>
    <scope>NUCLEOTIDE SEQUENCE [LARGE SCALE GENOMIC DNA]</scope>
    <source>
        <strain evidence="8">ATCC 43989 / DSM 5975 / JCM 20966 / LMG 6465 / NBRC 14845 / NCIMB 13405 / ORS 571</strain>
    </source>
</reference>
<dbReference type="EMBL" id="AP009384">
    <property type="protein sequence ID" value="BAF88167.1"/>
    <property type="molecule type" value="Genomic_DNA"/>
</dbReference>
<protein>
    <recommendedName>
        <fullName evidence="4">Methyltransferase</fullName>
        <ecNumber evidence="4">2.1.1.-</ecNumber>
    </recommendedName>
</protein>
<sequence length="315" mass="34694">MRNGPPSGPLTRKALRSGEHPLWNLPRASLPRRPKRHIRRHRDQVPPLRHPECPEAPGAHTRAPRASTPWRRFVFLDRKDIGAATLYLGDALEILPTLAPGSVGAVLCDPPYSSGGASLSDRSRPTSAKYQSSEHRGLYPEFQGDTRDQRSYLAWSTLWLSRARMLAAPGALCAVFTDWRQLPVTSDALQCAGWVWRGVAPWDKTERGRPQLGRYRAQAEYVVWGTNGARPLKGPVAPGVFRAPIPHVKHHIAGKPVELMEGLMSIMEGPILDPFMGSGTVGLACARKGLPYIGIEVEPAYYEIALSRLEAEGKG</sequence>
<reference evidence="7 8" key="5">
    <citation type="journal article" date="2010" name="Appl. Environ. Microbiol.">
        <title>phrR-like gene praR of Azorhizobium caulinodans ORS571 is essential for symbiosis with Sesbania rostrata and is involved in expression of reb genes.</title>
        <authorList>
            <person name="Akiba N."/>
            <person name="Aono T."/>
            <person name="Toyazaki H."/>
            <person name="Sato S."/>
            <person name="Oyaizu H."/>
        </authorList>
    </citation>
    <scope>NUCLEOTIDE SEQUENCE [LARGE SCALE GENOMIC DNA]</scope>
    <source>
        <strain evidence="8">ATCC 43989 / DSM 5975 / JCM 20966 / LMG 6465 / NBRC 14845 / NCIMB 13405 / ORS 571</strain>
    </source>
</reference>
<dbReference type="GO" id="GO:0009007">
    <property type="term" value="F:site-specific DNA-methyltransferase (adenine-specific) activity"/>
    <property type="evidence" value="ECO:0007669"/>
    <property type="project" value="UniProtKB-EC"/>
</dbReference>
<reference evidence="7 8" key="1">
    <citation type="journal article" date="2007" name="Appl. Environ. Microbiol.">
        <title>Rhizobial factors required for stem nodule maturation and maintenance in Sesbania rostrata-Azorhizobium caulinodans ORS571 symbiosis.</title>
        <authorList>
            <person name="Suzuki S."/>
            <person name="Aono T."/>
            <person name="Lee KB."/>
            <person name="Suzuki T."/>
            <person name="Liu CT."/>
            <person name="Miwa H."/>
            <person name="Wakao S."/>
            <person name="Iki T."/>
            <person name="Oyaizu H."/>
        </authorList>
    </citation>
    <scope>NUCLEOTIDE SEQUENCE [LARGE SCALE GENOMIC DNA]</scope>
    <source>
        <strain evidence="8">ATCC 43989 / DSM 5975 / JCM 20966 / LMG 6465 / NBRC 14845 / NCIMB 13405 / ORS 571</strain>
    </source>
</reference>
<dbReference type="GO" id="GO:0032259">
    <property type="term" value="P:methylation"/>
    <property type="evidence" value="ECO:0007669"/>
    <property type="project" value="UniProtKB-KW"/>
</dbReference>
<evidence type="ECO:0000256" key="3">
    <source>
        <dbReference type="ARBA" id="ARBA00047942"/>
    </source>
</evidence>
<dbReference type="AlphaFoldDB" id="A8I7V5"/>
<evidence type="ECO:0000259" key="6">
    <source>
        <dbReference type="Pfam" id="PF01555"/>
    </source>
</evidence>
<keyword evidence="1 7" id="KW-0489">Methyltransferase</keyword>
<evidence type="ECO:0000256" key="1">
    <source>
        <dbReference type="ARBA" id="ARBA00022603"/>
    </source>
</evidence>
<reference evidence="8" key="2">
    <citation type="submission" date="2007-04" db="EMBL/GenBank/DDBJ databases">
        <title>Complete genome sequence of the nitrogen-fixing bacterium Azorhizobium caulinodans ORS571.</title>
        <authorList>
            <person name="Lee K.B."/>
            <person name="Backer P.D."/>
            <person name="Aono T."/>
            <person name="Liu C.T."/>
            <person name="Suzuki S."/>
            <person name="Suzuki T."/>
            <person name="Kaneko T."/>
            <person name="Yamada M."/>
            <person name="Tabata S."/>
            <person name="Kupfer D.M."/>
            <person name="Najar F.Z."/>
            <person name="Wiley G.B."/>
            <person name="Roe B."/>
            <person name="Binnewies T."/>
            <person name="Ussery D."/>
            <person name="Vereecke D."/>
            <person name="Gevers D."/>
            <person name="Holsters M."/>
            <person name="Oyaizu H."/>
        </authorList>
    </citation>
    <scope>NUCLEOTIDE SEQUENCE [LARGE SCALE GENOMIC DNA]</scope>
    <source>
        <strain evidence="8">ATCC 43989 / DSM 5975 / JCM 20966 / LMG 6465 / NBRC 14845 / NCIMB 13405 / ORS 571</strain>
    </source>
</reference>
<evidence type="ECO:0000256" key="5">
    <source>
        <dbReference type="SAM" id="MobiDB-lite"/>
    </source>
</evidence>
<proteinExistence type="inferred from homology"/>
<feature type="compositionally biased region" description="Basic residues" evidence="5">
    <location>
        <begin position="30"/>
        <end position="42"/>
    </location>
</feature>
<dbReference type="eggNOG" id="COG0863">
    <property type="taxonomic scope" value="Bacteria"/>
</dbReference>
<keyword evidence="2 7" id="KW-0808">Transferase</keyword>
<reference evidence="7 8" key="4">
    <citation type="journal article" date="2009" name="Appl. Environ. Microbiol.">
        <title>Comparative genome-wide transcriptional profiling of Azorhizobium caulinodans ORS571 grown under free-living and symbiotic conditions.</title>
        <authorList>
            <person name="Tsukada S."/>
            <person name="Aono T."/>
            <person name="Akiba N."/>
            <person name="Lee KB."/>
            <person name="Liu CT."/>
            <person name="Toyazaki H."/>
            <person name="Oyaizu H."/>
        </authorList>
    </citation>
    <scope>NUCLEOTIDE SEQUENCE [LARGE SCALE GENOMIC DNA]</scope>
    <source>
        <strain evidence="8">ATCC 43989 / DSM 5975 / JCM 20966 / LMG 6465 / NBRC 14845 / NCIMB 13405 / ORS 571</strain>
    </source>
</reference>
<dbReference type="HOGENOM" id="CLU_024927_4_0_5"/>
<evidence type="ECO:0000256" key="4">
    <source>
        <dbReference type="RuleBase" id="RU362026"/>
    </source>
</evidence>
<name>A8I7V5_AZOC5</name>
<dbReference type="InterPro" id="IPR002941">
    <property type="entry name" value="DNA_methylase_N4/N6"/>
</dbReference>
<dbReference type="SUPFAM" id="SSF53335">
    <property type="entry name" value="S-adenosyl-L-methionine-dependent methyltransferases"/>
    <property type="match status" value="1"/>
</dbReference>
<evidence type="ECO:0000256" key="2">
    <source>
        <dbReference type="ARBA" id="ARBA00022679"/>
    </source>
</evidence>
<comment type="catalytic activity">
    <reaction evidence="3">
        <text>a 2'-deoxyadenosine in DNA + S-adenosyl-L-methionine = an N(6)-methyl-2'-deoxyadenosine in DNA + S-adenosyl-L-homocysteine + H(+)</text>
        <dbReference type="Rhea" id="RHEA:15197"/>
        <dbReference type="Rhea" id="RHEA-COMP:12418"/>
        <dbReference type="Rhea" id="RHEA-COMP:12419"/>
        <dbReference type="ChEBI" id="CHEBI:15378"/>
        <dbReference type="ChEBI" id="CHEBI:57856"/>
        <dbReference type="ChEBI" id="CHEBI:59789"/>
        <dbReference type="ChEBI" id="CHEBI:90615"/>
        <dbReference type="ChEBI" id="CHEBI:90616"/>
        <dbReference type="EC" id="2.1.1.72"/>
    </reaction>
</comment>
<dbReference type="GO" id="GO:0003677">
    <property type="term" value="F:DNA binding"/>
    <property type="evidence" value="ECO:0007669"/>
    <property type="project" value="InterPro"/>
</dbReference>
<dbReference type="Pfam" id="PF01555">
    <property type="entry name" value="N6_N4_Mtase"/>
    <property type="match status" value="1"/>
</dbReference>
<keyword evidence="8" id="KW-1185">Reference proteome</keyword>
<evidence type="ECO:0000313" key="8">
    <source>
        <dbReference type="Proteomes" id="UP000000270"/>
    </source>
</evidence>
<feature type="region of interest" description="Disordered" evidence="5">
    <location>
        <begin position="1"/>
        <end position="64"/>
    </location>
</feature>
<dbReference type="InterPro" id="IPR029063">
    <property type="entry name" value="SAM-dependent_MTases_sf"/>
</dbReference>
<dbReference type="KEGG" id="azc:AZC_2169"/>
<feature type="region of interest" description="Disordered" evidence="5">
    <location>
        <begin position="115"/>
        <end position="142"/>
    </location>
</feature>
<dbReference type="Proteomes" id="UP000000270">
    <property type="component" value="Chromosome"/>
</dbReference>
<dbReference type="GO" id="GO:0008170">
    <property type="term" value="F:N-methyltransferase activity"/>
    <property type="evidence" value="ECO:0007669"/>
    <property type="project" value="InterPro"/>
</dbReference>
<feature type="domain" description="DNA methylase N-4/N-6" evidence="6">
    <location>
        <begin position="105"/>
        <end position="305"/>
    </location>
</feature>
<organism evidence="7 8">
    <name type="scientific">Azorhizobium caulinodans (strain ATCC 43989 / DSM 5975 / JCM 20966 / LMG 6465 / NBRC 14845 / NCIMB 13405 / ORS 571)</name>
    <dbReference type="NCBI Taxonomy" id="438753"/>
    <lineage>
        <taxon>Bacteria</taxon>
        <taxon>Pseudomonadati</taxon>
        <taxon>Pseudomonadota</taxon>
        <taxon>Alphaproteobacteria</taxon>
        <taxon>Hyphomicrobiales</taxon>
        <taxon>Xanthobacteraceae</taxon>
        <taxon>Azorhizobium</taxon>
    </lineage>
</organism>
<gene>
    <name evidence="7" type="ordered locus">AZC_2169</name>
</gene>
<dbReference type="Gene3D" id="3.40.50.150">
    <property type="entry name" value="Vaccinia Virus protein VP39"/>
    <property type="match status" value="1"/>
</dbReference>
<comment type="similarity">
    <text evidence="4">Belongs to the N(4)/N(6)-methyltransferase family.</text>
</comment>
<dbReference type="REBASE" id="16446">
    <property type="entry name" value="M.Aca571ORF2169P"/>
</dbReference>
<dbReference type="STRING" id="438753.AZC_2169"/>
<dbReference type="EC" id="2.1.1.-" evidence="4"/>
<dbReference type="PRINTS" id="PR00508">
    <property type="entry name" value="S21N4MTFRASE"/>
</dbReference>
<evidence type="ECO:0000313" key="7">
    <source>
        <dbReference type="EMBL" id="BAF88167.1"/>
    </source>
</evidence>
<reference evidence="7 8" key="3">
    <citation type="journal article" date="2008" name="BMC Genomics">
        <title>The genome of the versatile nitrogen fixer Azorhizobium caulinodans ORS571.</title>
        <authorList>
            <person name="Lee KB."/>
            <person name="Backer P.D."/>
            <person name="Aono T."/>
            <person name="Liu CT."/>
            <person name="Suzuki S."/>
            <person name="Suzuki T."/>
            <person name="Kaneko T."/>
            <person name="Yamada M."/>
            <person name="Tabata S."/>
            <person name="Kupfer D.M."/>
            <person name="Najar F.Z."/>
            <person name="Wiley G.B."/>
            <person name="Roe B."/>
            <person name="Binnewies T.T."/>
            <person name="Ussery D.W."/>
            <person name="D'Haeze W."/>
            <person name="Herder J.D."/>
            <person name="Gevers D."/>
            <person name="Vereecke D."/>
            <person name="Holsters M."/>
            <person name="Oyaizu H."/>
        </authorList>
    </citation>
    <scope>NUCLEOTIDE SEQUENCE [LARGE SCALE GENOMIC DNA]</scope>
    <source>
        <strain evidence="8">ATCC 43989 / DSM 5975 / JCM 20966 / LMG 6465 / NBRC 14845 / NCIMB 13405 / ORS 571</strain>
    </source>
</reference>
<feature type="compositionally biased region" description="Basic and acidic residues" evidence="5">
    <location>
        <begin position="132"/>
        <end position="142"/>
    </location>
</feature>